<dbReference type="GO" id="GO:0016829">
    <property type="term" value="F:lyase activity"/>
    <property type="evidence" value="ECO:0007669"/>
    <property type="project" value="UniProtKB-KW"/>
</dbReference>
<reference evidence="6 7" key="1">
    <citation type="submission" date="2018-02" db="EMBL/GenBank/DDBJ databases">
        <title>Metagenomics reveals mixed infection of spiroplasma and phytoplasma in chicory.</title>
        <authorList>
            <person name="Polano C."/>
            <person name="Moruzzi S."/>
            <person name="Ermacora P."/>
            <person name="Ferrini F."/>
            <person name="Martini M."/>
            <person name="Firrao G."/>
        </authorList>
    </citation>
    <scope>NUCLEOTIDE SEQUENCE [LARGE SCALE GENOMIC DNA]</scope>
    <source>
        <strain evidence="6 7">ChiP</strain>
    </source>
</reference>
<name>A0A2S8NUT3_9MOLU</name>
<comment type="caution">
    <text evidence="6">The sequence shown here is derived from an EMBL/GenBank/DDBJ whole genome shotgun (WGS) entry which is preliminary data.</text>
</comment>
<sequence>AIQSGAQYLVSPVYNEEILKWSLKNDILYVPGVMTVNEMFHAVQQGAQLLKFYPAVALDINFLKLIFQPFPQFKVLATGGIDLSNIKEFFQAGVYAVGITGKLGGASDETLDEDIAYLSKQYIEYVDKITSQKEEIM</sequence>
<dbReference type="SUPFAM" id="SSF51569">
    <property type="entry name" value="Aldolase"/>
    <property type="match status" value="1"/>
</dbReference>
<accession>A0A2S8NUT3</accession>
<dbReference type="CDD" id="cd00452">
    <property type="entry name" value="KDPG_aldolase"/>
    <property type="match status" value="1"/>
</dbReference>
<dbReference type="Proteomes" id="UP000238672">
    <property type="component" value="Unassembled WGS sequence"/>
</dbReference>
<dbReference type="InterPro" id="IPR000887">
    <property type="entry name" value="Aldlse_KDPG_KHG"/>
</dbReference>
<dbReference type="EMBL" id="PUUG01000032">
    <property type="protein sequence ID" value="PQP79751.1"/>
    <property type="molecule type" value="Genomic_DNA"/>
</dbReference>
<evidence type="ECO:0000256" key="5">
    <source>
        <dbReference type="ARBA" id="ARBA00023277"/>
    </source>
</evidence>
<dbReference type="Gene3D" id="3.20.20.70">
    <property type="entry name" value="Aldolase class I"/>
    <property type="match status" value="1"/>
</dbReference>
<proteinExistence type="inferred from homology"/>
<comment type="subunit">
    <text evidence="3">Homotrimer.</text>
</comment>
<gene>
    <name evidence="6" type="ORF">C6B37_01335</name>
</gene>
<comment type="pathway">
    <text evidence="1">Carbohydrate acid metabolism.</text>
</comment>
<dbReference type="PANTHER" id="PTHR30246:SF1">
    <property type="entry name" value="2-DEHYDRO-3-DEOXY-6-PHOSPHOGALACTONATE ALDOLASE-RELATED"/>
    <property type="match status" value="1"/>
</dbReference>
<evidence type="ECO:0000256" key="2">
    <source>
        <dbReference type="ARBA" id="ARBA00006906"/>
    </source>
</evidence>
<dbReference type="Pfam" id="PF01081">
    <property type="entry name" value="Aldolase"/>
    <property type="match status" value="1"/>
</dbReference>
<dbReference type="InterPro" id="IPR013785">
    <property type="entry name" value="Aldolase_TIM"/>
</dbReference>
<organism evidence="6 7">
    <name type="scientific">Candidatus Phytoplasma phoenicium</name>
    <dbReference type="NCBI Taxonomy" id="198422"/>
    <lineage>
        <taxon>Bacteria</taxon>
        <taxon>Bacillati</taxon>
        <taxon>Mycoplasmatota</taxon>
        <taxon>Mollicutes</taxon>
        <taxon>Acholeplasmatales</taxon>
        <taxon>Acholeplasmataceae</taxon>
        <taxon>Candidatus Phytoplasma</taxon>
        <taxon>16SrIX (Pigeon pea witches'-broom group)</taxon>
    </lineage>
</organism>
<dbReference type="PANTHER" id="PTHR30246">
    <property type="entry name" value="2-KETO-3-DEOXY-6-PHOSPHOGLUCONATE ALDOLASE"/>
    <property type="match status" value="1"/>
</dbReference>
<feature type="non-terminal residue" evidence="6">
    <location>
        <position position="1"/>
    </location>
</feature>
<evidence type="ECO:0000256" key="4">
    <source>
        <dbReference type="ARBA" id="ARBA00023239"/>
    </source>
</evidence>
<comment type="similarity">
    <text evidence="2">Belongs to the KHG/KDPG aldolase family.</text>
</comment>
<evidence type="ECO:0000313" key="6">
    <source>
        <dbReference type="EMBL" id="PQP79751.1"/>
    </source>
</evidence>
<keyword evidence="7" id="KW-1185">Reference proteome</keyword>
<keyword evidence="5" id="KW-0119">Carbohydrate metabolism</keyword>
<keyword evidence="4" id="KW-0456">Lyase</keyword>
<evidence type="ECO:0000256" key="1">
    <source>
        <dbReference type="ARBA" id="ARBA00004761"/>
    </source>
</evidence>
<evidence type="ECO:0000313" key="7">
    <source>
        <dbReference type="Proteomes" id="UP000238672"/>
    </source>
</evidence>
<protein>
    <recommendedName>
        <fullName evidence="8">2-dehydro-3-deoxyphosphogluconate aldolase</fullName>
    </recommendedName>
</protein>
<evidence type="ECO:0008006" key="8">
    <source>
        <dbReference type="Google" id="ProtNLM"/>
    </source>
</evidence>
<dbReference type="AlphaFoldDB" id="A0A2S8NUT3"/>
<evidence type="ECO:0000256" key="3">
    <source>
        <dbReference type="ARBA" id="ARBA00011233"/>
    </source>
</evidence>